<feature type="region of interest" description="Disordered" evidence="1">
    <location>
        <begin position="45"/>
        <end position="96"/>
    </location>
</feature>
<dbReference type="PROSITE" id="PS51257">
    <property type="entry name" value="PROKAR_LIPOPROTEIN"/>
    <property type="match status" value="1"/>
</dbReference>
<keyword evidence="2" id="KW-0732">Signal</keyword>
<proteinExistence type="predicted"/>
<gene>
    <name evidence="3" type="ORF">DL897_02650</name>
</gene>
<dbReference type="Pfam" id="PF14172">
    <property type="entry name" value="DUF4309"/>
    <property type="match status" value="1"/>
</dbReference>
<evidence type="ECO:0000313" key="4">
    <source>
        <dbReference type="Proteomes" id="UP000251213"/>
    </source>
</evidence>
<evidence type="ECO:0008006" key="5">
    <source>
        <dbReference type="Google" id="ProtNLM"/>
    </source>
</evidence>
<comment type="caution">
    <text evidence="3">The sequence shown here is derived from an EMBL/GenBank/DDBJ whole genome shotgun (WGS) entry which is preliminary data.</text>
</comment>
<feature type="compositionally biased region" description="Basic and acidic residues" evidence="1">
    <location>
        <begin position="77"/>
        <end position="96"/>
    </location>
</feature>
<dbReference type="InterPro" id="IPR025453">
    <property type="entry name" value="DUF4309"/>
</dbReference>
<reference evidence="3" key="1">
    <citation type="submission" date="2018-06" db="EMBL/GenBank/DDBJ databases">
        <title>Thermoflavimicrobium daqus sp. nov., a thermophilic microbe isolated from Moutai-flavour Daqu.</title>
        <authorList>
            <person name="Wang X."/>
            <person name="Zhou H."/>
        </authorList>
    </citation>
    <scope>NUCLEOTIDE SEQUENCE [LARGE SCALE GENOMIC DNA]</scope>
    <source>
        <strain evidence="3">FBKL4.011</strain>
    </source>
</reference>
<evidence type="ECO:0000256" key="2">
    <source>
        <dbReference type="SAM" id="SignalP"/>
    </source>
</evidence>
<organism evidence="3 4">
    <name type="scientific">Thermoflavimicrobium daqui</name>
    <dbReference type="NCBI Taxonomy" id="2137476"/>
    <lineage>
        <taxon>Bacteria</taxon>
        <taxon>Bacillati</taxon>
        <taxon>Bacillota</taxon>
        <taxon>Bacilli</taxon>
        <taxon>Bacillales</taxon>
        <taxon>Thermoactinomycetaceae</taxon>
        <taxon>Thermoflavimicrobium</taxon>
    </lineage>
</organism>
<evidence type="ECO:0000256" key="1">
    <source>
        <dbReference type="SAM" id="MobiDB-lite"/>
    </source>
</evidence>
<dbReference type="EMBL" id="QJKK01000001">
    <property type="protein sequence ID" value="RAL26959.1"/>
    <property type="molecule type" value="Genomic_DNA"/>
</dbReference>
<dbReference type="OrthoDB" id="9790935at2"/>
<name>A0A364K9I5_9BACL</name>
<reference evidence="3" key="2">
    <citation type="submission" date="2018-06" db="EMBL/GenBank/DDBJ databases">
        <authorList>
            <person name="Zhirakovskaya E."/>
        </authorList>
    </citation>
    <scope>NUCLEOTIDE SEQUENCE [LARGE SCALE GENOMIC DNA]</scope>
    <source>
        <strain evidence="3">FBKL4.011</strain>
    </source>
</reference>
<dbReference type="Proteomes" id="UP000251213">
    <property type="component" value="Unassembled WGS sequence"/>
</dbReference>
<sequence length="230" mass="26368">MANSLNKKELLLYSFVIMISLFLLAACNSSTNGIEKTEAVVTQKKETESKQATINQEKGQSTVNQEKEQDVNNDTNNKVEKEKEKEKKVNKEKNEKSAVLSNIMKKAKQGKVINSNLSLDDRIEEAIKRYGNPDPISLDNQYVYKKPNVILSFDRGSKEIYNIQSYDPRYKGITIKQMKAVLGKPQRDVSSHMYSYLYQASKYQVIFHFDPENKKLVDVEINNPDTSPLF</sequence>
<keyword evidence="4" id="KW-1185">Reference proteome</keyword>
<evidence type="ECO:0000313" key="3">
    <source>
        <dbReference type="EMBL" id="RAL26959.1"/>
    </source>
</evidence>
<accession>A0A364K9I5</accession>
<feature type="compositionally biased region" description="Polar residues" evidence="1">
    <location>
        <begin position="50"/>
        <end position="64"/>
    </location>
</feature>
<dbReference type="AlphaFoldDB" id="A0A364K9I5"/>
<feature type="chain" id="PRO_5039230398" description="DUF4309 domain-containing protein" evidence="2">
    <location>
        <begin position="26"/>
        <end position="230"/>
    </location>
</feature>
<protein>
    <recommendedName>
        <fullName evidence="5">DUF4309 domain-containing protein</fullName>
    </recommendedName>
</protein>
<feature type="signal peptide" evidence="2">
    <location>
        <begin position="1"/>
        <end position="25"/>
    </location>
</feature>